<dbReference type="KEGG" id="cbw:RR42_s1202"/>
<organism evidence="1 2">
    <name type="scientific">Cupriavidus basilensis</name>
    <dbReference type="NCBI Taxonomy" id="68895"/>
    <lineage>
        <taxon>Bacteria</taxon>
        <taxon>Pseudomonadati</taxon>
        <taxon>Pseudomonadota</taxon>
        <taxon>Betaproteobacteria</taxon>
        <taxon>Burkholderiales</taxon>
        <taxon>Burkholderiaceae</taxon>
        <taxon>Cupriavidus</taxon>
    </lineage>
</organism>
<dbReference type="STRING" id="68895.RR42_s1202"/>
<dbReference type="Gene3D" id="3.30.70.1280">
    <property type="entry name" value="SP0830-like domains"/>
    <property type="match status" value="1"/>
</dbReference>
<dbReference type="Pfam" id="PF08002">
    <property type="entry name" value="DUF1697"/>
    <property type="match status" value="1"/>
</dbReference>
<dbReference type="AlphaFoldDB" id="A0A0C4YJJ7"/>
<evidence type="ECO:0000313" key="2">
    <source>
        <dbReference type="Proteomes" id="UP000031843"/>
    </source>
</evidence>
<dbReference type="PIRSF" id="PIRSF008502">
    <property type="entry name" value="UCP008502"/>
    <property type="match status" value="1"/>
</dbReference>
<proteinExistence type="predicted"/>
<dbReference type="SUPFAM" id="SSF160379">
    <property type="entry name" value="SP0830-like"/>
    <property type="match status" value="1"/>
</dbReference>
<evidence type="ECO:0008006" key="3">
    <source>
        <dbReference type="Google" id="ProtNLM"/>
    </source>
</evidence>
<dbReference type="EMBL" id="CP010537">
    <property type="protein sequence ID" value="AJG22790.1"/>
    <property type="molecule type" value="Genomic_DNA"/>
</dbReference>
<dbReference type="PANTHER" id="PTHR36439:SF1">
    <property type="entry name" value="DUF1697 DOMAIN-CONTAINING PROTEIN"/>
    <property type="match status" value="1"/>
</dbReference>
<reference evidence="1 2" key="1">
    <citation type="journal article" date="2015" name="Genome Announc.">
        <title>Complete Genome Sequence of Cupriavidus basilensis 4G11, Isolated from the Oak Ridge Field Research Center Site.</title>
        <authorList>
            <person name="Ray J."/>
            <person name="Waters R.J."/>
            <person name="Skerker J.M."/>
            <person name="Kuehl J.V."/>
            <person name="Price M.N."/>
            <person name="Huang J."/>
            <person name="Chakraborty R."/>
            <person name="Arkin A.P."/>
            <person name="Deutschbauer A."/>
        </authorList>
    </citation>
    <scope>NUCLEOTIDE SEQUENCE [LARGE SCALE GENOMIC DNA]</scope>
    <source>
        <strain evidence="1">4G11</strain>
    </source>
</reference>
<dbReference type="PANTHER" id="PTHR36439">
    <property type="entry name" value="BLL4334 PROTEIN"/>
    <property type="match status" value="1"/>
</dbReference>
<keyword evidence="2" id="KW-1185">Reference proteome</keyword>
<sequence length="181" mass="19847">MASNHEDKIILLRGVMPTGKNKVLMAPLRAALEEAGLRNVRTYIQSGNVMASTNLNQSAIEDLVHDVIKERFGGDIKVLARSAPYFNEAMENNPFKGADPAKLYFTLLASEPEDAWLEAFHALGHAPDQVQVVGDMAYVLCATKYSELKANNNFIERKLKVAATTRNFNTISKLIALGAIG</sequence>
<accession>A0A0C4YJJ7</accession>
<dbReference type="InterPro" id="IPR012545">
    <property type="entry name" value="DUF1697"/>
</dbReference>
<protein>
    <recommendedName>
        <fullName evidence="3">DUF1697 domain-containing protein</fullName>
    </recommendedName>
</protein>
<evidence type="ECO:0000313" key="1">
    <source>
        <dbReference type="EMBL" id="AJG22790.1"/>
    </source>
</evidence>
<name>A0A0C4YJJ7_9BURK</name>
<dbReference type="Proteomes" id="UP000031843">
    <property type="component" value="Chromosome secondary"/>
</dbReference>
<gene>
    <name evidence="1" type="ORF">RR42_s1202</name>
</gene>